<feature type="domain" description="DUF1508" evidence="1">
    <location>
        <begin position="57"/>
        <end position="104"/>
    </location>
</feature>
<evidence type="ECO:0000313" key="2">
    <source>
        <dbReference type="EMBL" id="MFC7357002.1"/>
    </source>
</evidence>
<dbReference type="Pfam" id="PF07411">
    <property type="entry name" value="DUF1508"/>
    <property type="match status" value="2"/>
</dbReference>
<dbReference type="Gene3D" id="2.30.29.80">
    <property type="match status" value="1"/>
</dbReference>
<comment type="caution">
    <text evidence="2">The sequence shown here is derived from an EMBL/GenBank/DDBJ whole genome shotgun (WGS) entry which is preliminary data.</text>
</comment>
<dbReference type="InterPro" id="IPR010879">
    <property type="entry name" value="DUF1508"/>
</dbReference>
<accession>A0ABW2MTZ0</accession>
<dbReference type="SUPFAM" id="SSF160113">
    <property type="entry name" value="YegP-like"/>
    <property type="match status" value="2"/>
</dbReference>
<name>A0ABW2MTZ0_9FLAO</name>
<reference evidence="3" key="1">
    <citation type="journal article" date="2019" name="Int. J. Syst. Evol. Microbiol.">
        <title>The Global Catalogue of Microorganisms (GCM) 10K type strain sequencing project: providing services to taxonomists for standard genome sequencing and annotation.</title>
        <authorList>
            <consortium name="The Broad Institute Genomics Platform"/>
            <consortium name="The Broad Institute Genome Sequencing Center for Infectious Disease"/>
            <person name="Wu L."/>
            <person name="Ma J."/>
        </authorList>
    </citation>
    <scope>NUCLEOTIDE SEQUENCE [LARGE SCALE GENOMIC DNA]</scope>
    <source>
        <strain evidence="3">CGMCC 1.16306</strain>
    </source>
</reference>
<dbReference type="PANTHER" id="PTHR40606:SF1">
    <property type="entry name" value="UPF0339 PROTEIN YEGP"/>
    <property type="match status" value="1"/>
</dbReference>
<dbReference type="InterPro" id="IPR051141">
    <property type="entry name" value="UPF0339_domain"/>
</dbReference>
<dbReference type="PANTHER" id="PTHR40606">
    <property type="match status" value="1"/>
</dbReference>
<gene>
    <name evidence="2" type="ORF">ACFQO1_04840</name>
</gene>
<evidence type="ECO:0000259" key="1">
    <source>
        <dbReference type="Pfam" id="PF07411"/>
    </source>
</evidence>
<dbReference type="InterPro" id="IPR036913">
    <property type="entry name" value="YegP-like_sf"/>
</dbReference>
<protein>
    <submittedName>
        <fullName evidence="2">YegP family protein</fullName>
    </submittedName>
</protein>
<evidence type="ECO:0000313" key="3">
    <source>
        <dbReference type="Proteomes" id="UP001596415"/>
    </source>
</evidence>
<sequence length="105" mass="11504">MFELKKKGEQYHFVLKAGNGQVILSSEMYNSKASAKNGIASVQKNCSNENLFERKTAKNGKFHFNLKSTNGQIVGSSQMYAAESGMNNGIESVRKNAPGAEIKEI</sequence>
<dbReference type="RefSeq" id="WP_380216851.1">
    <property type="nucleotide sequence ID" value="NZ_JBHTBN010000002.1"/>
</dbReference>
<dbReference type="EMBL" id="JBHTBN010000002">
    <property type="protein sequence ID" value="MFC7357002.1"/>
    <property type="molecule type" value="Genomic_DNA"/>
</dbReference>
<feature type="domain" description="DUF1508" evidence="1">
    <location>
        <begin position="8"/>
        <end position="52"/>
    </location>
</feature>
<dbReference type="Proteomes" id="UP001596415">
    <property type="component" value="Unassembled WGS sequence"/>
</dbReference>
<keyword evidence="3" id="KW-1185">Reference proteome</keyword>
<organism evidence="2 3">
    <name type="scientific">Jejudonia soesokkakensis</name>
    <dbReference type="NCBI Taxonomy" id="1323432"/>
    <lineage>
        <taxon>Bacteria</taxon>
        <taxon>Pseudomonadati</taxon>
        <taxon>Bacteroidota</taxon>
        <taxon>Flavobacteriia</taxon>
        <taxon>Flavobacteriales</taxon>
        <taxon>Flavobacteriaceae</taxon>
        <taxon>Jejudonia</taxon>
    </lineage>
</organism>
<proteinExistence type="predicted"/>